<gene>
    <name evidence="2" type="ORF">HUN41_00024</name>
    <name evidence="3" type="ORF">HUN41_00290</name>
</gene>
<dbReference type="InterPro" id="IPR003615">
    <property type="entry name" value="HNH_nuc"/>
</dbReference>
<protein>
    <submittedName>
        <fullName evidence="2">HNH endonuclease</fullName>
    </submittedName>
</protein>
<evidence type="ECO:0000313" key="2">
    <source>
        <dbReference type="EMBL" id="QMP84154.1"/>
    </source>
</evidence>
<dbReference type="Gene3D" id="1.10.30.50">
    <property type="match status" value="1"/>
</dbReference>
<feature type="region of interest" description="Disordered" evidence="1">
    <location>
        <begin position="120"/>
        <end position="144"/>
    </location>
</feature>
<keyword evidence="2" id="KW-0540">Nuclease</keyword>
<accession>A0A7G4AVW4</accession>
<dbReference type="GO" id="GO:0004519">
    <property type="term" value="F:endonuclease activity"/>
    <property type="evidence" value="ECO:0007669"/>
    <property type="project" value="UniProtKB-KW"/>
</dbReference>
<keyword evidence="2" id="KW-0378">Hydrolase</keyword>
<keyword evidence="2" id="KW-0255">Endonuclease</keyword>
<keyword evidence="4" id="KW-1185">Reference proteome</keyword>
<evidence type="ECO:0000313" key="3">
    <source>
        <dbReference type="EMBL" id="QMP84378.1"/>
    </source>
</evidence>
<sequence>MITETLTHKHYANKAGTGSRTQRRIRATVLALAALTGHSDGATWVVCVACGERAVVGGAPSAMDTFNMGHVVADACGGGYCPCNLLPLCRQCNADMGDDTLTDVLTPHYDNRSIWNGELSADPGMSTAPQTNRGRARWTAPQGA</sequence>
<dbReference type="EMBL" id="MT711976">
    <property type="protein sequence ID" value="QMP84154.1"/>
    <property type="molecule type" value="Genomic_DNA"/>
</dbReference>
<evidence type="ECO:0000313" key="4">
    <source>
        <dbReference type="Proteomes" id="UP000515922"/>
    </source>
</evidence>
<dbReference type="EMBL" id="MT711976">
    <property type="protein sequence ID" value="QMP84378.1"/>
    <property type="molecule type" value="Genomic_DNA"/>
</dbReference>
<evidence type="ECO:0000256" key="1">
    <source>
        <dbReference type="SAM" id="MobiDB-lite"/>
    </source>
</evidence>
<dbReference type="Proteomes" id="UP000515922">
    <property type="component" value="Segment"/>
</dbReference>
<organism evidence="2 4">
    <name type="scientific">Streptomyces phage Coruscant</name>
    <dbReference type="NCBI Taxonomy" id="2739834"/>
    <lineage>
        <taxon>Viruses</taxon>
        <taxon>Duplodnaviria</taxon>
        <taxon>Heunggongvirae</taxon>
        <taxon>Uroviricota</taxon>
        <taxon>Caudoviricetes</taxon>
        <taxon>Stanwilliamsviridae</taxon>
        <taxon>Boydwoodruffvirinae</taxon>
        <taxon>Coruscantvirus</taxon>
        <taxon>Coruscantvirus coruscant</taxon>
    </lineage>
</organism>
<name>A0A7G4AVW4_9CAUD</name>
<reference evidence="2 4" key="1">
    <citation type="submission" date="2020-07" db="EMBL/GenBank/DDBJ databases">
        <title>Streptomyces phage Genome sequencing and assembly.</title>
        <authorList>
            <person name="Sharma V."/>
            <person name="Hardy A."/>
            <person name="Frunzke J."/>
        </authorList>
    </citation>
    <scope>NUCLEOTIDE SEQUENCE [LARGE SCALE GENOMIC DNA]</scope>
</reference>
<proteinExistence type="predicted"/>
<dbReference type="CDD" id="cd00085">
    <property type="entry name" value="HNHc"/>
    <property type="match status" value="1"/>
</dbReference>